<evidence type="ECO:0000256" key="1">
    <source>
        <dbReference type="SAM" id="MobiDB-lite"/>
    </source>
</evidence>
<feature type="compositionally biased region" description="Basic and acidic residues" evidence="1">
    <location>
        <begin position="471"/>
        <end position="534"/>
    </location>
</feature>
<dbReference type="InterPro" id="IPR012677">
    <property type="entry name" value="Nucleotide-bd_a/b_plait_sf"/>
</dbReference>
<reference evidence="2 3" key="1">
    <citation type="submission" date="2019-04" db="EMBL/GenBank/DDBJ databases">
        <title>High contiguity whole genome sequence and gene annotation resource for two Venturia nashicola isolates.</title>
        <authorList>
            <person name="Prokchorchik M."/>
            <person name="Won K."/>
            <person name="Lee Y."/>
            <person name="Choi E.D."/>
            <person name="Segonzac C."/>
            <person name="Sohn K.H."/>
        </authorList>
    </citation>
    <scope>NUCLEOTIDE SEQUENCE [LARGE SCALE GENOMIC DNA]</scope>
    <source>
        <strain evidence="2 3">PRI2</strain>
    </source>
</reference>
<organism evidence="2 3">
    <name type="scientific">Venturia nashicola</name>
    <dbReference type="NCBI Taxonomy" id="86259"/>
    <lineage>
        <taxon>Eukaryota</taxon>
        <taxon>Fungi</taxon>
        <taxon>Dikarya</taxon>
        <taxon>Ascomycota</taxon>
        <taxon>Pezizomycotina</taxon>
        <taxon>Dothideomycetes</taxon>
        <taxon>Pleosporomycetidae</taxon>
        <taxon>Venturiales</taxon>
        <taxon>Venturiaceae</taxon>
        <taxon>Venturia</taxon>
    </lineage>
</organism>
<feature type="region of interest" description="Disordered" evidence="1">
    <location>
        <begin position="595"/>
        <end position="664"/>
    </location>
</feature>
<feature type="compositionally biased region" description="Basic and acidic residues" evidence="1">
    <location>
        <begin position="1"/>
        <end position="16"/>
    </location>
</feature>
<feature type="compositionally biased region" description="Basic and acidic residues" evidence="1">
    <location>
        <begin position="541"/>
        <end position="555"/>
    </location>
</feature>
<sequence length="664" mass="74887">MQNRRYSEDRYAEFDPQKTPGNSMMPHAGGGGNQSNAQMNGYGGSQMGGQNYQQQMGSSNGPQMPVNNYPNQQQFAYGPSHMATYANANANHGFDTGYGGNAYGGNRRQSVTSGMQLNVPNIGLPPLAIKVFAQRDKDGRAIPPMFVTAANPDAGVINIKGNPFSIKTNEILVALGQDAVVQDYPQSSGIHAIHIIQDRNSGKTDDIYVELCDWSEAEKVLRRYDNQSSRDRAPKLGNRRVRLTLTTASALMKAIFPRAKCLWANGKPERPDEWLKDNPCNWDGFVTREEMVKVLMFTEQTYSSKTRFAQECPERVYQTMISTMQKIPWEADRFFFPKDWVMEFHNALKRMAVCLARHVVERSHINLDTKLLEQFMKAMHSSPMYGNGDPKALENYMTIATKVDEIVSAAPGVAAPPLRRGTLVGNNDGGHRSESRARDESLKEGLRSMQIADQQTRDRSPVRSWRNQSPTRRDYSPERRGQSPVRREFSPVRREPSPARREQAPVFRERSPVRRGRNESPVHRQESPVRRDWSDYSPSAVRRDDSPVRHQRQESPVRLYTTPARRKHSPARRGYWSAPNAPRAWSPVRRELSPIFSEGSHGGVPVRDSSLARRSEQYASEHSSRASNRATNSGSPMYSSSSGRRSTLQFSESSTCRSGRRSDD</sequence>
<dbReference type="Proteomes" id="UP000298493">
    <property type="component" value="Unassembled WGS sequence"/>
</dbReference>
<keyword evidence="3" id="KW-1185">Reference proteome</keyword>
<name>A0A4Z1P336_9PEZI</name>
<feature type="compositionally biased region" description="Polar residues" evidence="1">
    <location>
        <begin position="617"/>
        <end position="632"/>
    </location>
</feature>
<dbReference type="AlphaFoldDB" id="A0A4Z1P336"/>
<dbReference type="EMBL" id="SNSC02000019">
    <property type="protein sequence ID" value="TID16048.1"/>
    <property type="molecule type" value="Genomic_DNA"/>
</dbReference>
<dbReference type="STRING" id="86259.A0A4Z1P336"/>
<proteinExistence type="predicted"/>
<feature type="region of interest" description="Disordered" evidence="1">
    <location>
        <begin position="415"/>
        <end position="582"/>
    </location>
</feature>
<protein>
    <submittedName>
        <fullName evidence="2">Uncharacterized protein</fullName>
    </submittedName>
</protein>
<accession>A0A4Z1P336</accession>
<feature type="compositionally biased region" description="Basic and acidic residues" evidence="1">
    <location>
        <begin position="429"/>
        <end position="446"/>
    </location>
</feature>
<feature type="region of interest" description="Disordered" evidence="1">
    <location>
        <begin position="1"/>
        <end position="30"/>
    </location>
</feature>
<evidence type="ECO:0000313" key="2">
    <source>
        <dbReference type="EMBL" id="TID16048.1"/>
    </source>
</evidence>
<evidence type="ECO:0000313" key="3">
    <source>
        <dbReference type="Proteomes" id="UP000298493"/>
    </source>
</evidence>
<feature type="compositionally biased region" description="Low complexity" evidence="1">
    <location>
        <begin position="633"/>
        <end position="646"/>
    </location>
</feature>
<feature type="compositionally biased region" description="Polar residues" evidence="1">
    <location>
        <begin position="647"/>
        <end position="657"/>
    </location>
</feature>
<comment type="caution">
    <text evidence="2">The sequence shown here is derived from an EMBL/GenBank/DDBJ whole genome shotgun (WGS) entry which is preliminary data.</text>
</comment>
<gene>
    <name evidence="2" type="ORF">E6O75_ATG09106</name>
</gene>
<dbReference type="Gene3D" id="3.30.70.330">
    <property type="match status" value="1"/>
</dbReference>